<comment type="caution">
    <text evidence="2">The sequence shown here is derived from an EMBL/GenBank/DDBJ whole genome shotgun (WGS) entry which is preliminary data.</text>
</comment>
<evidence type="ECO:0000313" key="3">
    <source>
        <dbReference type="Proteomes" id="UP000789524"/>
    </source>
</evidence>
<sequence length="162" mass="18186">MASNVGRKITQYEVVELFTKAFNRIRNIEKAANGLRAAGIWPIDTTKFDEQFVDAATSSLEDPSILQRAVTPDSQILPTSIGQQRPATPLVNLNESIPLTNIVNVLIMPQQKSKQTSRKKHSTVTTSTPMKDSLEEKEQKKKYKEQIKETEKTVNTSKGKKE</sequence>
<dbReference type="OrthoDB" id="6115549at2759"/>
<evidence type="ECO:0000256" key="1">
    <source>
        <dbReference type="SAM" id="MobiDB-lite"/>
    </source>
</evidence>
<organism evidence="2 3">
    <name type="scientific">Danaus chrysippus</name>
    <name type="common">African queen</name>
    <dbReference type="NCBI Taxonomy" id="151541"/>
    <lineage>
        <taxon>Eukaryota</taxon>
        <taxon>Metazoa</taxon>
        <taxon>Ecdysozoa</taxon>
        <taxon>Arthropoda</taxon>
        <taxon>Hexapoda</taxon>
        <taxon>Insecta</taxon>
        <taxon>Pterygota</taxon>
        <taxon>Neoptera</taxon>
        <taxon>Endopterygota</taxon>
        <taxon>Lepidoptera</taxon>
        <taxon>Glossata</taxon>
        <taxon>Ditrysia</taxon>
        <taxon>Papilionoidea</taxon>
        <taxon>Nymphalidae</taxon>
        <taxon>Danainae</taxon>
        <taxon>Danaini</taxon>
        <taxon>Danaina</taxon>
        <taxon>Danaus</taxon>
        <taxon>Anosia</taxon>
    </lineage>
</organism>
<proteinExistence type="predicted"/>
<keyword evidence="3" id="KW-1185">Reference proteome</keyword>
<gene>
    <name evidence="2" type="ORF">DCHRY22_LOCUS10540</name>
</gene>
<reference evidence="2" key="1">
    <citation type="submission" date="2021-09" db="EMBL/GenBank/DDBJ databases">
        <authorList>
            <person name="Martin H S."/>
        </authorList>
    </citation>
    <scope>NUCLEOTIDE SEQUENCE</scope>
</reference>
<feature type="compositionally biased region" description="Basic and acidic residues" evidence="1">
    <location>
        <begin position="132"/>
        <end position="152"/>
    </location>
</feature>
<dbReference type="AlphaFoldDB" id="A0A8J2QWP0"/>
<accession>A0A8J2QWP0</accession>
<evidence type="ECO:0000313" key="2">
    <source>
        <dbReference type="EMBL" id="CAG9573644.1"/>
    </source>
</evidence>
<protein>
    <submittedName>
        <fullName evidence="2">(African queen) hypothetical protein</fullName>
    </submittedName>
</protein>
<dbReference type="Proteomes" id="UP000789524">
    <property type="component" value="Unassembled WGS sequence"/>
</dbReference>
<dbReference type="EMBL" id="CAKASE010000070">
    <property type="protein sequence ID" value="CAG9573644.1"/>
    <property type="molecule type" value="Genomic_DNA"/>
</dbReference>
<feature type="region of interest" description="Disordered" evidence="1">
    <location>
        <begin position="110"/>
        <end position="162"/>
    </location>
</feature>
<name>A0A8J2QWP0_9NEOP</name>